<evidence type="ECO:0000313" key="3">
    <source>
        <dbReference type="EMBL" id="SAL62416.1"/>
    </source>
</evidence>
<dbReference type="EMBL" id="FCOM02000012">
    <property type="protein sequence ID" value="SAL62416.1"/>
    <property type="molecule type" value="Genomic_DNA"/>
</dbReference>
<accession>A0A158J0P0</accession>
<name>A0A158J0P0_9BURK</name>
<dbReference type="RefSeq" id="WP_061147729.1">
    <property type="nucleotide sequence ID" value="NZ_FCOM02000012.1"/>
</dbReference>
<evidence type="ECO:0000259" key="2">
    <source>
        <dbReference type="PROSITE" id="PS50113"/>
    </source>
</evidence>
<dbReference type="CDD" id="cd00130">
    <property type="entry name" value="PAS"/>
    <property type="match status" value="1"/>
</dbReference>
<evidence type="ECO:0000313" key="4">
    <source>
        <dbReference type="Proteomes" id="UP000055019"/>
    </source>
</evidence>
<evidence type="ECO:0000259" key="1">
    <source>
        <dbReference type="PROSITE" id="PS50112"/>
    </source>
</evidence>
<dbReference type="Proteomes" id="UP000055019">
    <property type="component" value="Unassembled WGS sequence"/>
</dbReference>
<reference evidence="3" key="1">
    <citation type="submission" date="2016-01" db="EMBL/GenBank/DDBJ databases">
        <authorList>
            <person name="Peeters C."/>
        </authorList>
    </citation>
    <scope>NUCLEOTIDE SEQUENCE [LARGE SCALE GENOMIC DNA]</scope>
    <source>
        <strain evidence="3">LMG 29317</strain>
    </source>
</reference>
<dbReference type="AlphaFoldDB" id="A0A158J0P0"/>
<dbReference type="NCBIfam" id="TIGR00229">
    <property type="entry name" value="sensory_box"/>
    <property type="match status" value="1"/>
</dbReference>
<proteinExistence type="predicted"/>
<dbReference type="PROSITE" id="PS50113">
    <property type="entry name" value="PAC"/>
    <property type="match status" value="1"/>
</dbReference>
<feature type="domain" description="PAC" evidence="2">
    <location>
        <begin position="87"/>
        <end position="139"/>
    </location>
</feature>
<dbReference type="PROSITE" id="PS50112">
    <property type="entry name" value="PAS"/>
    <property type="match status" value="1"/>
</dbReference>
<keyword evidence="3" id="KW-0418">Kinase</keyword>
<feature type="domain" description="PAS" evidence="1">
    <location>
        <begin position="28"/>
        <end position="85"/>
    </location>
</feature>
<dbReference type="InterPro" id="IPR000014">
    <property type="entry name" value="PAS"/>
</dbReference>
<dbReference type="GO" id="GO:0016301">
    <property type="term" value="F:kinase activity"/>
    <property type="evidence" value="ECO:0007669"/>
    <property type="project" value="UniProtKB-KW"/>
</dbReference>
<dbReference type="OrthoDB" id="3687827at2"/>
<dbReference type="InterPro" id="IPR000700">
    <property type="entry name" value="PAS-assoc_C"/>
</dbReference>
<dbReference type="SUPFAM" id="SSF55785">
    <property type="entry name" value="PYP-like sensor domain (PAS domain)"/>
    <property type="match status" value="1"/>
</dbReference>
<dbReference type="Pfam" id="PF13426">
    <property type="entry name" value="PAS_9"/>
    <property type="match status" value="1"/>
</dbReference>
<comment type="caution">
    <text evidence="3">The sequence shown here is derived from an EMBL/GenBank/DDBJ whole genome shotgun (WGS) entry which is preliminary data.</text>
</comment>
<dbReference type="InterPro" id="IPR035965">
    <property type="entry name" value="PAS-like_dom_sf"/>
</dbReference>
<keyword evidence="4" id="KW-1185">Reference proteome</keyword>
<organism evidence="3 4">
    <name type="scientific">Caballeronia arvi</name>
    <dbReference type="NCBI Taxonomy" id="1777135"/>
    <lineage>
        <taxon>Bacteria</taxon>
        <taxon>Pseudomonadati</taxon>
        <taxon>Pseudomonadota</taxon>
        <taxon>Betaproteobacteria</taxon>
        <taxon>Burkholderiales</taxon>
        <taxon>Burkholderiaceae</taxon>
        <taxon>Caballeronia</taxon>
    </lineage>
</organism>
<gene>
    <name evidence="3" type="ORF">AWB74_03207</name>
</gene>
<keyword evidence="3" id="KW-0808">Transferase</keyword>
<protein>
    <submittedName>
        <fullName evidence="3">PAS/PAC sensor signal transduction histidine kinase</fullName>
    </submittedName>
</protein>
<dbReference type="Gene3D" id="3.30.450.20">
    <property type="entry name" value="PAS domain"/>
    <property type="match status" value="1"/>
</dbReference>
<sequence>MTRNQNADSRAAEHSATQWAAPVTELAVFATTPDSFISTWNRGAAAIYGYTAEEIIGRHASILLPDDSHEREAFEVELRHARENGSSVIEAWRKRKDGSVLWASVVTIALEDPNGAPIGYLKLVRDESEKRKAHEAVIESERRFRLLVDGVSDYAIYMLSYMDASRFAR</sequence>